<reference evidence="2" key="2">
    <citation type="submission" date="2014-05" db="EMBL/GenBank/DDBJ databases">
        <title>Draft genome sequence of Virgibacillus massiliensis Vm-5.</title>
        <authorList>
            <person name="Khelaifia S."/>
            <person name="Croce O."/>
            <person name="Lagier J.C."/>
            <person name="Raoult D."/>
        </authorList>
    </citation>
    <scope>NUCLEOTIDE SEQUENCE [LARGE SCALE GENOMIC DNA]</scope>
    <source>
        <strain evidence="2">Vm-5</strain>
    </source>
</reference>
<comment type="caution">
    <text evidence="1">The sequence shown here is derived from an EMBL/GenBank/DDBJ whole genome shotgun (WGS) entry which is preliminary data.</text>
</comment>
<proteinExistence type="predicted"/>
<dbReference type="EMBL" id="CCDP010000001">
    <property type="protein sequence ID" value="CDQ39219.1"/>
    <property type="molecule type" value="Genomic_DNA"/>
</dbReference>
<accession>A0A024Q9P7</accession>
<dbReference type="Proteomes" id="UP000028875">
    <property type="component" value="Unassembled WGS sequence"/>
</dbReference>
<gene>
    <name evidence="1" type="ORF">BN990_01505</name>
</gene>
<name>A0A024Q9P7_9BACI</name>
<dbReference type="AlphaFoldDB" id="A0A024Q9P7"/>
<keyword evidence="2" id="KW-1185">Reference proteome</keyword>
<evidence type="ECO:0000313" key="1">
    <source>
        <dbReference type="EMBL" id="CDQ39219.1"/>
    </source>
</evidence>
<protein>
    <submittedName>
        <fullName evidence="1">Uncharacterized protein</fullName>
    </submittedName>
</protein>
<evidence type="ECO:0000313" key="2">
    <source>
        <dbReference type="Proteomes" id="UP000028875"/>
    </source>
</evidence>
<sequence>MGGDFEISLPIYKMYSDLTFVLSSKLLRKGTGDYVFIIIAI</sequence>
<reference evidence="1 2" key="1">
    <citation type="submission" date="2014-03" db="EMBL/GenBank/DDBJ databases">
        <authorList>
            <person name="Urmite Genomes U."/>
        </authorList>
    </citation>
    <scope>NUCLEOTIDE SEQUENCE [LARGE SCALE GENOMIC DNA]</scope>
    <source>
        <strain evidence="1 2">Vm-5</strain>
    </source>
</reference>
<organism evidence="1 2">
    <name type="scientific">Virgibacillus massiliensis</name>
    <dbReference type="NCBI Taxonomy" id="1462526"/>
    <lineage>
        <taxon>Bacteria</taxon>
        <taxon>Bacillati</taxon>
        <taxon>Bacillota</taxon>
        <taxon>Bacilli</taxon>
        <taxon>Bacillales</taxon>
        <taxon>Bacillaceae</taxon>
        <taxon>Virgibacillus</taxon>
    </lineage>
</organism>